<reference evidence="2" key="2">
    <citation type="submission" date="2020-05" db="UniProtKB">
        <authorList>
            <consortium name="EnsemblMetazoa"/>
        </authorList>
    </citation>
    <scope>IDENTIFICATION</scope>
    <source>
        <strain evidence="2">IAEA</strain>
    </source>
</reference>
<reference evidence="3" key="1">
    <citation type="submission" date="2014-03" db="EMBL/GenBank/DDBJ databases">
        <authorList>
            <person name="Aksoy S."/>
            <person name="Warren W."/>
            <person name="Wilson R.K."/>
        </authorList>
    </citation>
    <scope>NUCLEOTIDE SEQUENCE [LARGE SCALE GENOMIC DNA]</scope>
    <source>
        <strain evidence="3">IAEA</strain>
    </source>
</reference>
<dbReference type="AlphaFoldDB" id="A0A1A9ZHY0"/>
<keyword evidence="1" id="KW-0472">Membrane</keyword>
<sequence length="236" mass="26339">MYNKIARNWTKNSINIFSVIRPPPAPLTSSLLFSISHLAKNFATSNCLSIVLIVFKFIMFHKKLYNIRMGSITGSGMRLTKLSLRFNDNKDTNDELELRIIEARCKVSGCGFDNGNDSISFRISRNNGGPCCGRFINGISADWLLLVYNLPVSKQPAFKQLKPWAAITPAVGKPHFKWTSKAKSQRSACNRESANLRKFKGSRGIKDSQPFWTTDIIISECSSIVSTSAGAPRTLR</sequence>
<keyword evidence="1" id="KW-0812">Transmembrane</keyword>
<dbReference type="Proteomes" id="UP000092445">
    <property type="component" value="Unassembled WGS sequence"/>
</dbReference>
<keyword evidence="3" id="KW-1185">Reference proteome</keyword>
<proteinExistence type="predicted"/>
<protein>
    <submittedName>
        <fullName evidence="2">Uncharacterized protein</fullName>
    </submittedName>
</protein>
<evidence type="ECO:0000256" key="1">
    <source>
        <dbReference type="SAM" id="Phobius"/>
    </source>
</evidence>
<name>A0A1A9ZHY0_GLOPL</name>
<dbReference type="VEuPathDB" id="VectorBase:GPAI015138"/>
<evidence type="ECO:0000313" key="2">
    <source>
        <dbReference type="EnsemblMetazoa" id="GPAI015138-PA"/>
    </source>
</evidence>
<evidence type="ECO:0000313" key="3">
    <source>
        <dbReference type="Proteomes" id="UP000092445"/>
    </source>
</evidence>
<accession>A0A1A9ZHY0</accession>
<feature type="transmembrane region" description="Helical" evidence="1">
    <location>
        <begin position="42"/>
        <end position="59"/>
    </location>
</feature>
<keyword evidence="1" id="KW-1133">Transmembrane helix</keyword>
<organism evidence="2 3">
    <name type="scientific">Glossina pallidipes</name>
    <name type="common">Tsetse fly</name>
    <dbReference type="NCBI Taxonomy" id="7398"/>
    <lineage>
        <taxon>Eukaryota</taxon>
        <taxon>Metazoa</taxon>
        <taxon>Ecdysozoa</taxon>
        <taxon>Arthropoda</taxon>
        <taxon>Hexapoda</taxon>
        <taxon>Insecta</taxon>
        <taxon>Pterygota</taxon>
        <taxon>Neoptera</taxon>
        <taxon>Endopterygota</taxon>
        <taxon>Diptera</taxon>
        <taxon>Brachycera</taxon>
        <taxon>Muscomorpha</taxon>
        <taxon>Hippoboscoidea</taxon>
        <taxon>Glossinidae</taxon>
        <taxon>Glossina</taxon>
    </lineage>
</organism>
<dbReference type="EnsemblMetazoa" id="GPAI015138-RA">
    <property type="protein sequence ID" value="GPAI015138-PA"/>
    <property type="gene ID" value="GPAI015138"/>
</dbReference>